<dbReference type="AlphaFoldDB" id="A0A0R2FJU0"/>
<feature type="transmembrane region" description="Helical" evidence="1">
    <location>
        <begin position="260"/>
        <end position="281"/>
    </location>
</feature>
<sequence length="359" mass="40844">MTAEKMTGGETRTAVRQRHHAQRIDWLDIAKAYGIIAVVLGHLLSGSITAHFVYWWHMPLFFIIGGIFLKPLPHLVDWRRFWRRRLQGELLLYVVMGFLLISAYVVLHHQTVLFWTQHLMDLIYGGRTLNFYTSTFWFINAYLITIVVVTAVITIVRQPLLQFAVALAGLLLGTSYQQVTWMHINGFAMMPWSLDTVLVTAFYTMIGYLLFHAHLNWITHPAAIIGILTSSAMLIWWHFMGGFTFHFSLKSHLIQSSLPAALTLAVVPVLLTLAVMVLAYLTSLMPLHGWLTVIGRHTLAIMYGHKLFLDVCLLVGIVNHPVLRLIIAVGGPLLIALAIQWLLPKWHRFRPVNAKLMIG</sequence>
<feature type="transmembrane region" description="Helical" evidence="1">
    <location>
        <begin position="90"/>
        <end position="115"/>
    </location>
</feature>
<gene>
    <name evidence="3" type="ORF">FD14_GL000474</name>
</gene>
<keyword evidence="1" id="KW-0812">Transmembrane</keyword>
<feature type="transmembrane region" description="Helical" evidence="1">
    <location>
        <begin position="323"/>
        <end position="343"/>
    </location>
</feature>
<accession>A0A0R2FJU0</accession>
<feature type="domain" description="Acyltransferase 3" evidence="2">
    <location>
        <begin position="25"/>
        <end position="339"/>
    </location>
</feature>
<dbReference type="GO" id="GO:0016747">
    <property type="term" value="F:acyltransferase activity, transferring groups other than amino-acyl groups"/>
    <property type="evidence" value="ECO:0007669"/>
    <property type="project" value="InterPro"/>
</dbReference>
<dbReference type="Proteomes" id="UP000051442">
    <property type="component" value="Unassembled WGS sequence"/>
</dbReference>
<feature type="transmembrane region" description="Helical" evidence="1">
    <location>
        <begin position="190"/>
        <end position="211"/>
    </location>
</feature>
<dbReference type="InterPro" id="IPR002656">
    <property type="entry name" value="Acyl_transf_3_dom"/>
</dbReference>
<dbReference type="PATRIC" id="fig|1423804.4.peg.512"/>
<comment type="caution">
    <text evidence="3">The sequence shown here is derived from an EMBL/GenBank/DDBJ whole genome shotgun (WGS) entry which is preliminary data.</text>
</comment>
<proteinExistence type="predicted"/>
<keyword evidence="3" id="KW-0808">Transferase</keyword>
<reference evidence="3 4" key="1">
    <citation type="journal article" date="2015" name="Genome Announc.">
        <title>Expanding the biotechnology potential of lactobacilli through comparative genomics of 213 strains and associated genera.</title>
        <authorList>
            <person name="Sun Z."/>
            <person name="Harris H.M."/>
            <person name="McCann A."/>
            <person name="Guo C."/>
            <person name="Argimon S."/>
            <person name="Zhang W."/>
            <person name="Yang X."/>
            <person name="Jeffery I.B."/>
            <person name="Cooney J.C."/>
            <person name="Kagawa T.F."/>
            <person name="Liu W."/>
            <person name="Song Y."/>
            <person name="Salvetti E."/>
            <person name="Wrobel A."/>
            <person name="Rasinkangas P."/>
            <person name="Parkhill J."/>
            <person name="Rea M.C."/>
            <person name="O'Sullivan O."/>
            <person name="Ritari J."/>
            <person name="Douillard F.P."/>
            <person name="Paul Ross R."/>
            <person name="Yang R."/>
            <person name="Briner A.E."/>
            <person name="Felis G.E."/>
            <person name="de Vos W.M."/>
            <person name="Barrangou R."/>
            <person name="Klaenhammer T.R."/>
            <person name="Caufield P.W."/>
            <person name="Cui Y."/>
            <person name="Zhang H."/>
            <person name="O'Toole P.W."/>
        </authorList>
    </citation>
    <scope>NUCLEOTIDE SEQUENCE [LARGE SCALE GENOMIC DNA]</scope>
    <source>
        <strain evidence="3 4">DSM 23365</strain>
    </source>
</reference>
<organism evidence="3 4">
    <name type="scientific">Secundilactobacillus similis DSM 23365 = JCM 2765</name>
    <dbReference type="NCBI Taxonomy" id="1423804"/>
    <lineage>
        <taxon>Bacteria</taxon>
        <taxon>Bacillati</taxon>
        <taxon>Bacillota</taxon>
        <taxon>Bacilli</taxon>
        <taxon>Lactobacillales</taxon>
        <taxon>Lactobacillaceae</taxon>
        <taxon>Secundilactobacillus</taxon>
    </lineage>
</organism>
<feature type="transmembrane region" description="Helical" evidence="1">
    <location>
        <begin position="26"/>
        <end position="46"/>
    </location>
</feature>
<protein>
    <submittedName>
        <fullName evidence="3">Acyltransferase 3</fullName>
    </submittedName>
</protein>
<evidence type="ECO:0000256" key="1">
    <source>
        <dbReference type="SAM" id="Phobius"/>
    </source>
</evidence>
<keyword evidence="1" id="KW-0472">Membrane</keyword>
<keyword evidence="3" id="KW-0012">Acyltransferase</keyword>
<dbReference type="Pfam" id="PF01757">
    <property type="entry name" value="Acyl_transf_3"/>
    <property type="match status" value="1"/>
</dbReference>
<feature type="transmembrane region" description="Helical" evidence="1">
    <location>
        <begin position="293"/>
        <end position="317"/>
    </location>
</feature>
<feature type="transmembrane region" description="Helical" evidence="1">
    <location>
        <begin position="163"/>
        <end position="184"/>
    </location>
</feature>
<keyword evidence="4" id="KW-1185">Reference proteome</keyword>
<evidence type="ECO:0000313" key="4">
    <source>
        <dbReference type="Proteomes" id="UP000051442"/>
    </source>
</evidence>
<evidence type="ECO:0000259" key="2">
    <source>
        <dbReference type="Pfam" id="PF01757"/>
    </source>
</evidence>
<keyword evidence="1" id="KW-1133">Transmembrane helix</keyword>
<feature type="transmembrane region" description="Helical" evidence="1">
    <location>
        <begin position="52"/>
        <end position="69"/>
    </location>
</feature>
<dbReference type="EMBL" id="AYZM01000079">
    <property type="protein sequence ID" value="KRN25002.1"/>
    <property type="molecule type" value="Genomic_DNA"/>
</dbReference>
<feature type="transmembrane region" description="Helical" evidence="1">
    <location>
        <begin position="135"/>
        <end position="156"/>
    </location>
</feature>
<dbReference type="STRING" id="1423804.FD14_GL000474"/>
<name>A0A0R2FJU0_9LACO</name>
<dbReference type="PANTHER" id="PTHR37312:SF1">
    <property type="entry name" value="MEMBRANE-BOUND ACYLTRANSFERASE YKRP-RELATED"/>
    <property type="match status" value="1"/>
</dbReference>
<dbReference type="PANTHER" id="PTHR37312">
    <property type="entry name" value="MEMBRANE-BOUND ACYLTRANSFERASE YKRP-RELATED"/>
    <property type="match status" value="1"/>
</dbReference>
<dbReference type="InterPro" id="IPR052734">
    <property type="entry name" value="Nod_factor_acetyltransferase"/>
</dbReference>
<feature type="transmembrane region" description="Helical" evidence="1">
    <location>
        <begin position="223"/>
        <end position="240"/>
    </location>
</feature>
<dbReference type="RefSeq" id="WP_225351894.1">
    <property type="nucleotide sequence ID" value="NZ_AYZM01000079.1"/>
</dbReference>
<evidence type="ECO:0000313" key="3">
    <source>
        <dbReference type="EMBL" id="KRN25002.1"/>
    </source>
</evidence>